<dbReference type="PANTHER" id="PTHR14790:SF15">
    <property type="entry name" value="RECQ-MEDIATED GENOME INSTABILITY PROTEIN 1"/>
    <property type="match status" value="1"/>
</dbReference>
<dbReference type="EMBL" id="JACEIK010000444">
    <property type="protein sequence ID" value="MCD7457186.1"/>
    <property type="molecule type" value="Genomic_DNA"/>
</dbReference>
<evidence type="ECO:0000313" key="3">
    <source>
        <dbReference type="EMBL" id="MCD7457186.1"/>
    </source>
</evidence>
<evidence type="ECO:0000313" key="4">
    <source>
        <dbReference type="Proteomes" id="UP000823775"/>
    </source>
</evidence>
<protein>
    <recommendedName>
        <fullName evidence="2">RecQ-mediated genome instability protein 1 C-terminal OB-fold domain-containing protein</fullName>
    </recommendedName>
</protein>
<comment type="caution">
    <text evidence="3">The sequence shown here is derived from an EMBL/GenBank/DDBJ whole genome shotgun (WGS) entry which is preliminary data.</text>
</comment>
<feature type="region of interest" description="Disordered" evidence="1">
    <location>
        <begin position="1"/>
        <end position="36"/>
    </location>
</feature>
<organism evidence="3 4">
    <name type="scientific">Datura stramonium</name>
    <name type="common">Jimsonweed</name>
    <name type="synonym">Common thornapple</name>
    <dbReference type="NCBI Taxonomy" id="4076"/>
    <lineage>
        <taxon>Eukaryota</taxon>
        <taxon>Viridiplantae</taxon>
        <taxon>Streptophyta</taxon>
        <taxon>Embryophyta</taxon>
        <taxon>Tracheophyta</taxon>
        <taxon>Spermatophyta</taxon>
        <taxon>Magnoliopsida</taxon>
        <taxon>eudicotyledons</taxon>
        <taxon>Gunneridae</taxon>
        <taxon>Pentapetalae</taxon>
        <taxon>asterids</taxon>
        <taxon>lamiids</taxon>
        <taxon>Solanales</taxon>
        <taxon>Solanaceae</taxon>
        <taxon>Solanoideae</taxon>
        <taxon>Datureae</taxon>
        <taxon>Datura</taxon>
    </lineage>
</organism>
<evidence type="ECO:0000259" key="2">
    <source>
        <dbReference type="Pfam" id="PF16099"/>
    </source>
</evidence>
<proteinExistence type="predicted"/>
<dbReference type="Proteomes" id="UP000823775">
    <property type="component" value="Unassembled WGS sequence"/>
</dbReference>
<feature type="compositionally biased region" description="Low complexity" evidence="1">
    <location>
        <begin position="19"/>
        <end position="33"/>
    </location>
</feature>
<dbReference type="PANTHER" id="PTHR14790">
    <property type="entry name" value="RECQ-MEDIATED GENOME INSTABILITY PROTEIN 1 RMI1"/>
    <property type="match status" value="1"/>
</dbReference>
<dbReference type="Pfam" id="PF16099">
    <property type="entry name" value="RMI1_C"/>
    <property type="match status" value="1"/>
</dbReference>
<keyword evidence="4" id="KW-1185">Reference proteome</keyword>
<sequence>MEVEELLSDVRSGPVTPASSRSRGSIPVSSSSGHNEDVRQAVGMSSIASHCYRKIKCFLTGVKGFQYKQEELHTGFEVYVDDGSLISEILIDHALVQKKIGFSPLEVTGALTSSDRKRVNDMRETLKCFQKFLINFEVDSFSGELQNHVEQGDYMTLLNSESCCMKMTPSVAMA</sequence>
<gene>
    <name evidence="3" type="ORF">HAX54_034392</name>
</gene>
<feature type="domain" description="RecQ-mediated genome instability protein 1 C-terminal OB-fold" evidence="2">
    <location>
        <begin position="48"/>
        <end position="137"/>
    </location>
</feature>
<evidence type="ECO:0000256" key="1">
    <source>
        <dbReference type="SAM" id="MobiDB-lite"/>
    </source>
</evidence>
<name>A0ABS8SE74_DATST</name>
<accession>A0ABS8SE74</accession>
<dbReference type="InterPro" id="IPR032199">
    <property type="entry name" value="RMI1_C"/>
</dbReference>
<reference evidence="3 4" key="1">
    <citation type="journal article" date="2021" name="BMC Genomics">
        <title>Datura genome reveals duplications of psychoactive alkaloid biosynthetic genes and high mutation rate following tissue culture.</title>
        <authorList>
            <person name="Rajewski A."/>
            <person name="Carter-House D."/>
            <person name="Stajich J."/>
            <person name="Litt A."/>
        </authorList>
    </citation>
    <scope>NUCLEOTIDE SEQUENCE [LARGE SCALE GENOMIC DNA]</scope>
    <source>
        <strain evidence="3">AR-01</strain>
    </source>
</reference>